<evidence type="ECO:0000313" key="4">
    <source>
        <dbReference type="EMBL" id="GAG67465.1"/>
    </source>
</evidence>
<dbReference type="InterPro" id="IPR012902">
    <property type="entry name" value="N_methyl_site"/>
</dbReference>
<keyword evidence="2" id="KW-0472">Membrane</keyword>
<dbReference type="SUPFAM" id="SSF54523">
    <property type="entry name" value="Pili subunits"/>
    <property type="match status" value="1"/>
</dbReference>
<dbReference type="InterPro" id="IPR000983">
    <property type="entry name" value="Bac_GSPG_pilin"/>
</dbReference>
<dbReference type="GO" id="GO:0015627">
    <property type="term" value="C:type II protein secretion system complex"/>
    <property type="evidence" value="ECO:0007669"/>
    <property type="project" value="InterPro"/>
</dbReference>
<dbReference type="InterPro" id="IPR045584">
    <property type="entry name" value="Pilin-like"/>
</dbReference>
<sequence>MKNESGLSLIELFVIILILAILASIFIPFYFEILERKRMTKVREDFENIDRALELYFKTYKTYPVKDGEMHICLQELINENYIGSIPEKDPWGKPYLYSGKEKVYIFTCISTEPNIRYSNGKYIP</sequence>
<dbReference type="PRINTS" id="PR00813">
    <property type="entry name" value="BCTERIALGSPG"/>
</dbReference>
<protein>
    <recommendedName>
        <fullName evidence="3">Type II secretion system protein GspG C-terminal domain-containing protein</fullName>
    </recommendedName>
</protein>
<name>X0ZD07_9ZZZZ</name>
<dbReference type="Pfam" id="PF08334">
    <property type="entry name" value="T2SSG"/>
    <property type="match status" value="1"/>
</dbReference>
<evidence type="ECO:0000256" key="2">
    <source>
        <dbReference type="SAM" id="Phobius"/>
    </source>
</evidence>
<comment type="caution">
    <text evidence="4">The sequence shown here is derived from an EMBL/GenBank/DDBJ whole genome shotgun (WGS) entry which is preliminary data.</text>
</comment>
<evidence type="ECO:0000259" key="3">
    <source>
        <dbReference type="Pfam" id="PF08334"/>
    </source>
</evidence>
<gene>
    <name evidence="4" type="ORF">S01H4_04899</name>
</gene>
<dbReference type="InterPro" id="IPR013545">
    <property type="entry name" value="T2SS_protein-GspG_C"/>
</dbReference>
<dbReference type="GO" id="GO:0015628">
    <property type="term" value="P:protein secretion by the type II secretion system"/>
    <property type="evidence" value="ECO:0007669"/>
    <property type="project" value="InterPro"/>
</dbReference>
<dbReference type="PROSITE" id="PS00409">
    <property type="entry name" value="PROKAR_NTER_METHYL"/>
    <property type="match status" value="1"/>
</dbReference>
<keyword evidence="2" id="KW-1133">Transmembrane helix</keyword>
<dbReference type="EMBL" id="BART01001360">
    <property type="protein sequence ID" value="GAG67465.1"/>
    <property type="molecule type" value="Genomic_DNA"/>
</dbReference>
<proteinExistence type="predicted"/>
<keyword evidence="1" id="KW-0488">Methylation</keyword>
<feature type="transmembrane region" description="Helical" evidence="2">
    <location>
        <begin position="12"/>
        <end position="31"/>
    </location>
</feature>
<keyword evidence="2" id="KW-0812">Transmembrane</keyword>
<feature type="domain" description="Type II secretion system protein GspG C-terminal" evidence="3">
    <location>
        <begin position="34"/>
        <end position="100"/>
    </location>
</feature>
<dbReference type="AlphaFoldDB" id="X0ZD07"/>
<dbReference type="Gene3D" id="3.30.700.10">
    <property type="entry name" value="Glycoprotein, Type 4 Pilin"/>
    <property type="match status" value="1"/>
</dbReference>
<organism evidence="4">
    <name type="scientific">marine sediment metagenome</name>
    <dbReference type="NCBI Taxonomy" id="412755"/>
    <lineage>
        <taxon>unclassified sequences</taxon>
        <taxon>metagenomes</taxon>
        <taxon>ecological metagenomes</taxon>
    </lineage>
</organism>
<accession>X0ZD07</accession>
<evidence type="ECO:0000256" key="1">
    <source>
        <dbReference type="ARBA" id="ARBA00022481"/>
    </source>
</evidence>
<reference evidence="4" key="1">
    <citation type="journal article" date="2014" name="Front. Microbiol.">
        <title>High frequency of phylogenetically diverse reductive dehalogenase-homologous genes in deep subseafloor sedimentary metagenomes.</title>
        <authorList>
            <person name="Kawai M."/>
            <person name="Futagami T."/>
            <person name="Toyoda A."/>
            <person name="Takaki Y."/>
            <person name="Nishi S."/>
            <person name="Hori S."/>
            <person name="Arai W."/>
            <person name="Tsubouchi T."/>
            <person name="Morono Y."/>
            <person name="Uchiyama I."/>
            <person name="Ito T."/>
            <person name="Fujiyama A."/>
            <person name="Inagaki F."/>
            <person name="Takami H."/>
        </authorList>
    </citation>
    <scope>NUCLEOTIDE SEQUENCE</scope>
    <source>
        <strain evidence="4">Expedition CK06-06</strain>
    </source>
</reference>